<accession>A0A699H0I9</accession>
<sequence length="87" mass="9983">MAREGFIVLACCRLSKPLLIEDPISDLATHQNTTVSRRLTFNEVMPHTKAVVRFEVPNPRSEHVSGHFCVLDVQYRHPMFTLMLVYA</sequence>
<comment type="caution">
    <text evidence="1">The sequence shown here is derived from an EMBL/GenBank/DDBJ whole genome shotgun (WGS) entry which is preliminary data.</text>
</comment>
<name>A0A699H0I9_TANCI</name>
<gene>
    <name evidence="1" type="ORF">Tci_271385</name>
</gene>
<evidence type="ECO:0000313" key="1">
    <source>
        <dbReference type="EMBL" id="GEW99409.1"/>
    </source>
</evidence>
<dbReference type="AlphaFoldDB" id="A0A699H0I9"/>
<proteinExistence type="predicted"/>
<reference evidence="1" key="1">
    <citation type="journal article" date="2019" name="Sci. Rep.">
        <title>Draft genome of Tanacetum cinerariifolium, the natural source of mosquito coil.</title>
        <authorList>
            <person name="Yamashiro T."/>
            <person name="Shiraishi A."/>
            <person name="Satake H."/>
            <person name="Nakayama K."/>
        </authorList>
    </citation>
    <scope>NUCLEOTIDE SEQUENCE</scope>
</reference>
<dbReference type="EMBL" id="BKCJ010084026">
    <property type="protein sequence ID" value="GEW99409.1"/>
    <property type="molecule type" value="Genomic_DNA"/>
</dbReference>
<protein>
    <submittedName>
        <fullName evidence="1">Eukaryotic porin/Tom40</fullName>
    </submittedName>
</protein>
<organism evidence="1">
    <name type="scientific">Tanacetum cinerariifolium</name>
    <name type="common">Dalmatian daisy</name>
    <name type="synonym">Chrysanthemum cinerariifolium</name>
    <dbReference type="NCBI Taxonomy" id="118510"/>
    <lineage>
        <taxon>Eukaryota</taxon>
        <taxon>Viridiplantae</taxon>
        <taxon>Streptophyta</taxon>
        <taxon>Embryophyta</taxon>
        <taxon>Tracheophyta</taxon>
        <taxon>Spermatophyta</taxon>
        <taxon>Magnoliopsida</taxon>
        <taxon>eudicotyledons</taxon>
        <taxon>Gunneridae</taxon>
        <taxon>Pentapetalae</taxon>
        <taxon>asterids</taxon>
        <taxon>campanulids</taxon>
        <taxon>Asterales</taxon>
        <taxon>Asteraceae</taxon>
        <taxon>Asteroideae</taxon>
        <taxon>Anthemideae</taxon>
        <taxon>Anthemidinae</taxon>
        <taxon>Tanacetum</taxon>
    </lineage>
</organism>